<evidence type="ECO:0000259" key="1">
    <source>
        <dbReference type="Pfam" id="PF00149"/>
    </source>
</evidence>
<organism evidence="2 3">
    <name type="scientific">Mycena citricolor</name>
    <dbReference type="NCBI Taxonomy" id="2018698"/>
    <lineage>
        <taxon>Eukaryota</taxon>
        <taxon>Fungi</taxon>
        <taxon>Dikarya</taxon>
        <taxon>Basidiomycota</taxon>
        <taxon>Agaricomycotina</taxon>
        <taxon>Agaricomycetes</taxon>
        <taxon>Agaricomycetidae</taxon>
        <taxon>Agaricales</taxon>
        <taxon>Marasmiineae</taxon>
        <taxon>Mycenaceae</taxon>
        <taxon>Mycena</taxon>
    </lineage>
</organism>
<sequence>MTDSISPRGSIVSPTCVVQLDYIADPAPPPSGPWTRFVILSDTHAETFPVPDGDVLLHCGDLTRRGTAAELRRTMEWLCELPHPVKIVIAGNRDFSLDRDWYDRCWRQGGNHDTVSPWEPAEPLLELLSGPEATCSNIKYLQDEVHTFKVRPDGREWSVYGSPLTPSYKGRLRAFSYEKADGIAAVAKFPQVDILMTHGPPLNVLDRTAKGAMAGCPSLANRVSALRPRLHAFGHIHEARGAHIHSWATGVAPQAQSDSESIAAEGPQTIFVNAANWPEGPKKARVGKNYQVGGQGVRPVIVDLLE</sequence>
<dbReference type="InterPro" id="IPR051693">
    <property type="entry name" value="UPF0046_metallophosphoest"/>
</dbReference>
<dbReference type="AlphaFoldDB" id="A0AAD2K127"/>
<protein>
    <recommendedName>
        <fullName evidence="1">Calcineurin-like phosphoesterase domain-containing protein</fullName>
    </recommendedName>
</protein>
<comment type="caution">
    <text evidence="2">The sequence shown here is derived from an EMBL/GenBank/DDBJ whole genome shotgun (WGS) entry which is preliminary data.</text>
</comment>
<dbReference type="EMBL" id="CAVNYO010000186">
    <property type="protein sequence ID" value="CAK5272801.1"/>
    <property type="molecule type" value="Genomic_DNA"/>
</dbReference>
<dbReference type="CDD" id="cd07379">
    <property type="entry name" value="MPP_239FB"/>
    <property type="match status" value="1"/>
</dbReference>
<evidence type="ECO:0000313" key="3">
    <source>
        <dbReference type="Proteomes" id="UP001295794"/>
    </source>
</evidence>
<keyword evidence="3" id="KW-1185">Reference proteome</keyword>
<dbReference type="InterPro" id="IPR004843">
    <property type="entry name" value="Calcineurin-like_PHP"/>
</dbReference>
<dbReference type="GO" id="GO:0016787">
    <property type="term" value="F:hydrolase activity"/>
    <property type="evidence" value="ECO:0007669"/>
    <property type="project" value="InterPro"/>
</dbReference>
<dbReference type="Gene3D" id="3.60.21.10">
    <property type="match status" value="1"/>
</dbReference>
<proteinExistence type="predicted"/>
<feature type="domain" description="Calcineurin-like phosphoesterase" evidence="1">
    <location>
        <begin position="37"/>
        <end position="238"/>
    </location>
</feature>
<gene>
    <name evidence="2" type="ORF">MYCIT1_LOCUS18703</name>
</gene>
<dbReference type="PANTHER" id="PTHR12905">
    <property type="entry name" value="METALLOPHOSPHOESTERASE"/>
    <property type="match status" value="1"/>
</dbReference>
<evidence type="ECO:0000313" key="2">
    <source>
        <dbReference type="EMBL" id="CAK5272801.1"/>
    </source>
</evidence>
<dbReference type="PANTHER" id="PTHR12905:SF0">
    <property type="entry name" value="CALCINEURIN-LIKE PHOSPHOESTERASE DOMAIN-CONTAINING PROTEIN"/>
    <property type="match status" value="1"/>
</dbReference>
<dbReference type="InterPro" id="IPR029052">
    <property type="entry name" value="Metallo-depent_PP-like"/>
</dbReference>
<name>A0AAD2K127_9AGAR</name>
<dbReference type="Proteomes" id="UP001295794">
    <property type="component" value="Unassembled WGS sequence"/>
</dbReference>
<dbReference type="SUPFAM" id="SSF56300">
    <property type="entry name" value="Metallo-dependent phosphatases"/>
    <property type="match status" value="1"/>
</dbReference>
<dbReference type="Pfam" id="PF00149">
    <property type="entry name" value="Metallophos"/>
    <property type="match status" value="1"/>
</dbReference>
<accession>A0AAD2K127</accession>
<reference evidence="2" key="1">
    <citation type="submission" date="2023-11" db="EMBL/GenBank/DDBJ databases">
        <authorList>
            <person name="De Vega J J."/>
            <person name="De Vega J J."/>
        </authorList>
    </citation>
    <scope>NUCLEOTIDE SEQUENCE</scope>
</reference>